<proteinExistence type="predicted"/>
<name>A0A6A4R2G0_LUPAL</name>
<evidence type="ECO:0000313" key="5">
    <source>
        <dbReference type="Proteomes" id="UP000447434"/>
    </source>
</evidence>
<comment type="caution">
    <text evidence="4">The sequence shown here is derived from an EMBL/GenBank/DDBJ whole genome shotgun (WGS) entry which is preliminary data.</text>
</comment>
<gene>
    <name evidence="4" type="ORF">Lalb_Chr02g0154471</name>
</gene>
<dbReference type="OrthoDB" id="5988181at2759"/>
<organism evidence="4 5">
    <name type="scientific">Lupinus albus</name>
    <name type="common">White lupine</name>
    <name type="synonym">Lupinus termis</name>
    <dbReference type="NCBI Taxonomy" id="3870"/>
    <lineage>
        <taxon>Eukaryota</taxon>
        <taxon>Viridiplantae</taxon>
        <taxon>Streptophyta</taxon>
        <taxon>Embryophyta</taxon>
        <taxon>Tracheophyta</taxon>
        <taxon>Spermatophyta</taxon>
        <taxon>Magnoliopsida</taxon>
        <taxon>eudicotyledons</taxon>
        <taxon>Gunneridae</taxon>
        <taxon>Pentapetalae</taxon>
        <taxon>rosids</taxon>
        <taxon>fabids</taxon>
        <taxon>Fabales</taxon>
        <taxon>Fabaceae</taxon>
        <taxon>Papilionoideae</taxon>
        <taxon>50 kb inversion clade</taxon>
        <taxon>genistoids sensu lato</taxon>
        <taxon>core genistoids</taxon>
        <taxon>Genisteae</taxon>
        <taxon>Lupinus</taxon>
    </lineage>
</organism>
<keyword evidence="1" id="KW-0677">Repeat</keyword>
<evidence type="ECO:0000256" key="1">
    <source>
        <dbReference type="ARBA" id="ARBA00022737"/>
    </source>
</evidence>
<keyword evidence="5" id="KW-1185">Reference proteome</keyword>
<dbReference type="Proteomes" id="UP000447434">
    <property type="component" value="Chromosome 2"/>
</dbReference>
<protein>
    <submittedName>
        <fullName evidence="4">Putative double-stranded RNA-binding domain-containing protein</fullName>
    </submittedName>
</protein>
<dbReference type="SUPFAM" id="SSF54768">
    <property type="entry name" value="dsRNA-binding domain-like"/>
    <property type="match status" value="1"/>
</dbReference>
<dbReference type="PANTHER" id="PTHR46031">
    <property type="match status" value="1"/>
</dbReference>
<reference evidence="5" key="1">
    <citation type="journal article" date="2020" name="Nat. Commun.">
        <title>Genome sequence of the cluster root forming white lupin.</title>
        <authorList>
            <person name="Hufnagel B."/>
            <person name="Marques A."/>
            <person name="Soriano A."/>
            <person name="Marques L."/>
            <person name="Divol F."/>
            <person name="Doumas P."/>
            <person name="Sallet E."/>
            <person name="Mancinotti D."/>
            <person name="Carrere S."/>
            <person name="Marande W."/>
            <person name="Arribat S."/>
            <person name="Keller J."/>
            <person name="Huneau C."/>
            <person name="Blein T."/>
            <person name="Aime D."/>
            <person name="Laguerre M."/>
            <person name="Taylor J."/>
            <person name="Schubert V."/>
            <person name="Nelson M."/>
            <person name="Geu-Flores F."/>
            <person name="Crespi M."/>
            <person name="Gallardo-Guerrero K."/>
            <person name="Delaux P.-M."/>
            <person name="Salse J."/>
            <person name="Berges H."/>
            <person name="Guyot R."/>
            <person name="Gouzy J."/>
            <person name="Peret B."/>
        </authorList>
    </citation>
    <scope>NUCLEOTIDE SEQUENCE [LARGE SCALE GENOMIC DNA]</scope>
    <source>
        <strain evidence="5">cv. Amiga</strain>
    </source>
</reference>
<evidence type="ECO:0000259" key="3">
    <source>
        <dbReference type="SMART" id="SM00358"/>
    </source>
</evidence>
<dbReference type="InterPro" id="IPR014720">
    <property type="entry name" value="dsRBD_dom"/>
</dbReference>
<dbReference type="Pfam" id="PF00035">
    <property type="entry name" value="dsrm"/>
    <property type="match status" value="1"/>
</dbReference>
<dbReference type="Gene3D" id="3.30.160.20">
    <property type="match status" value="1"/>
</dbReference>
<dbReference type="GO" id="GO:0003723">
    <property type="term" value="F:RNA binding"/>
    <property type="evidence" value="ECO:0007669"/>
    <property type="project" value="UniProtKB-KW"/>
</dbReference>
<feature type="domain" description="DRBM" evidence="3">
    <location>
        <begin position="3"/>
        <end position="68"/>
    </location>
</feature>
<dbReference type="PANTHER" id="PTHR46031:SF37">
    <property type="entry name" value="DRBM DOMAIN-CONTAINING PROTEIN"/>
    <property type="match status" value="1"/>
</dbReference>
<dbReference type="EMBL" id="WOCE01000002">
    <property type="protein sequence ID" value="KAE9619554.1"/>
    <property type="molecule type" value="Genomic_DNA"/>
</dbReference>
<dbReference type="AlphaFoldDB" id="A0A6A4R2G0"/>
<sequence>MFFKSIMNEYATKLNVAMPTYSTVQIIRVLPVFVSTLVFNDNKYAGDAARNKKEAEHLVARHAIISILGTR</sequence>
<accession>A0A6A4R2G0</accession>
<dbReference type="SMART" id="SM00358">
    <property type="entry name" value="DSRM"/>
    <property type="match status" value="1"/>
</dbReference>
<evidence type="ECO:0000256" key="2">
    <source>
        <dbReference type="ARBA" id="ARBA00022884"/>
    </source>
</evidence>
<evidence type="ECO:0000313" key="4">
    <source>
        <dbReference type="EMBL" id="KAE9619554.1"/>
    </source>
</evidence>
<keyword evidence="2" id="KW-0694">RNA-binding</keyword>